<comment type="caution">
    <text evidence="1">The sequence shown here is derived from an EMBL/GenBank/DDBJ whole genome shotgun (WGS) entry which is preliminary data.</text>
</comment>
<dbReference type="RefSeq" id="WP_269880127.1">
    <property type="nucleotide sequence ID" value="NZ_JAQAGZ010000002.1"/>
</dbReference>
<keyword evidence="2" id="KW-1185">Reference proteome</keyword>
<accession>A0ABT4Q4V5</accession>
<dbReference type="Proteomes" id="UP001527882">
    <property type="component" value="Unassembled WGS sequence"/>
</dbReference>
<reference evidence="1 2" key="1">
    <citation type="submission" date="2022-12" db="EMBL/GenBank/DDBJ databases">
        <title>Draft genome sequence of Paenibacillus sp. dW9.</title>
        <authorList>
            <person name="Choi E.-W."/>
            <person name="Kim D.-U."/>
        </authorList>
    </citation>
    <scope>NUCLEOTIDE SEQUENCE [LARGE SCALE GENOMIC DNA]</scope>
    <source>
        <strain evidence="2">dW9</strain>
    </source>
</reference>
<gene>
    <name evidence="1" type="ORF">O9H85_04720</name>
</gene>
<name>A0ABT4Q4V5_9BACL</name>
<protein>
    <submittedName>
        <fullName evidence="1">Uncharacterized protein</fullName>
    </submittedName>
</protein>
<organism evidence="1 2">
    <name type="scientific">Paenibacillus gyeongsangnamensis</name>
    <dbReference type="NCBI Taxonomy" id="3388067"/>
    <lineage>
        <taxon>Bacteria</taxon>
        <taxon>Bacillati</taxon>
        <taxon>Bacillota</taxon>
        <taxon>Bacilli</taxon>
        <taxon>Bacillales</taxon>
        <taxon>Paenibacillaceae</taxon>
        <taxon>Paenibacillus</taxon>
    </lineage>
</organism>
<proteinExistence type="predicted"/>
<dbReference type="EMBL" id="JAQAGZ010000002">
    <property type="protein sequence ID" value="MCZ8511735.1"/>
    <property type="molecule type" value="Genomic_DNA"/>
</dbReference>
<sequence length="80" mass="9455">MKFKVCVNNLDLHGHFKKKGIHQEFSQNENLICEFFPETEDIICQDDFELEEFHCLGYCYWCQLGPIAIVNDNLLTKNKN</sequence>
<evidence type="ECO:0000313" key="1">
    <source>
        <dbReference type="EMBL" id="MCZ8511735.1"/>
    </source>
</evidence>
<evidence type="ECO:0000313" key="2">
    <source>
        <dbReference type="Proteomes" id="UP001527882"/>
    </source>
</evidence>